<dbReference type="Pfam" id="PF13545">
    <property type="entry name" value="HTH_Crp_2"/>
    <property type="match status" value="1"/>
</dbReference>
<feature type="domain" description="HTH crp-type" evidence="4">
    <location>
        <begin position="189"/>
        <end position="264"/>
    </location>
</feature>
<dbReference type="SUPFAM" id="SSF51206">
    <property type="entry name" value="cAMP-binding domain-like"/>
    <property type="match status" value="1"/>
</dbReference>
<dbReference type="AlphaFoldDB" id="A0A2P7QI86"/>
<accession>A0A2P7QI86</accession>
<dbReference type="GO" id="GO:0006355">
    <property type="term" value="P:regulation of DNA-templated transcription"/>
    <property type="evidence" value="ECO:0007669"/>
    <property type="project" value="InterPro"/>
</dbReference>
<sequence length="289" mass="31949">MILELWCRANNAVKRGDPLALRRSSGRETMTPAARGASMTIASHALTPMLRKLRLWRHLTAREEEALLNLPHHVISTDRLQTLVNDGDVVSHAWLILSGFCVRFKIVGDGGRQILSIHMMGDLLDLQNAILGVADHGIQTLTKCEMARIPLAAIKTLTDVEPNIKDTLWFDTLVDGSIHREWVANVGRRSGKTRVAHLLCEFALKLEAVHPGDQLKYELPMTQEQLADATGLTSVHVNRVLQALAADGLIQRVTSKSILIGDWKKLATAGDFNRSYLHLDAAVRRAGTS</sequence>
<name>A0A2P7QI86_9SPHN</name>
<dbReference type="InterPro" id="IPR000595">
    <property type="entry name" value="cNMP-bd_dom"/>
</dbReference>
<evidence type="ECO:0000256" key="2">
    <source>
        <dbReference type="ARBA" id="ARBA00023125"/>
    </source>
</evidence>
<dbReference type="RefSeq" id="WP_106515125.1">
    <property type="nucleotide sequence ID" value="NZ_PXYI01000008.1"/>
</dbReference>
<dbReference type="CDD" id="cd00038">
    <property type="entry name" value="CAP_ED"/>
    <property type="match status" value="1"/>
</dbReference>
<dbReference type="InterPro" id="IPR018490">
    <property type="entry name" value="cNMP-bd_dom_sf"/>
</dbReference>
<dbReference type="Proteomes" id="UP000241167">
    <property type="component" value="Unassembled WGS sequence"/>
</dbReference>
<proteinExistence type="predicted"/>
<gene>
    <name evidence="5" type="ORF">C7I55_21725</name>
</gene>
<keyword evidence="3" id="KW-0804">Transcription</keyword>
<reference evidence="5 6" key="1">
    <citation type="submission" date="2018-03" db="EMBL/GenBank/DDBJ databases">
        <title>The draft genome of Sphingosinicella sp. GL-C-18.</title>
        <authorList>
            <person name="Liu L."/>
            <person name="Li L."/>
            <person name="Liang L."/>
            <person name="Zhang X."/>
            <person name="Wang T."/>
        </authorList>
    </citation>
    <scope>NUCLEOTIDE SEQUENCE [LARGE SCALE GENOMIC DNA]</scope>
    <source>
        <strain evidence="5 6">GL-C-18</strain>
    </source>
</reference>
<dbReference type="InterPro" id="IPR036388">
    <property type="entry name" value="WH-like_DNA-bd_sf"/>
</dbReference>
<keyword evidence="6" id="KW-1185">Reference proteome</keyword>
<evidence type="ECO:0000256" key="3">
    <source>
        <dbReference type="ARBA" id="ARBA00023163"/>
    </source>
</evidence>
<dbReference type="InterPro" id="IPR036390">
    <property type="entry name" value="WH_DNA-bd_sf"/>
</dbReference>
<dbReference type="InterPro" id="IPR014710">
    <property type="entry name" value="RmlC-like_jellyroll"/>
</dbReference>
<dbReference type="EMBL" id="PXYI01000008">
    <property type="protein sequence ID" value="PSJ37682.1"/>
    <property type="molecule type" value="Genomic_DNA"/>
</dbReference>
<dbReference type="InterPro" id="IPR012318">
    <property type="entry name" value="HTH_CRP"/>
</dbReference>
<keyword evidence="2" id="KW-0238">DNA-binding</keyword>
<evidence type="ECO:0000259" key="4">
    <source>
        <dbReference type="PROSITE" id="PS51063"/>
    </source>
</evidence>
<evidence type="ECO:0000256" key="1">
    <source>
        <dbReference type="ARBA" id="ARBA00023015"/>
    </source>
</evidence>
<dbReference type="Pfam" id="PF00027">
    <property type="entry name" value="cNMP_binding"/>
    <property type="match status" value="1"/>
</dbReference>
<evidence type="ECO:0000313" key="6">
    <source>
        <dbReference type="Proteomes" id="UP000241167"/>
    </source>
</evidence>
<protein>
    <submittedName>
        <fullName evidence="5">Crp/Fnr family transcriptional regulator</fullName>
    </submittedName>
</protein>
<comment type="caution">
    <text evidence="5">The sequence shown here is derived from an EMBL/GenBank/DDBJ whole genome shotgun (WGS) entry which is preliminary data.</text>
</comment>
<dbReference type="OrthoDB" id="6155297at2"/>
<dbReference type="SUPFAM" id="SSF46785">
    <property type="entry name" value="Winged helix' DNA-binding domain"/>
    <property type="match status" value="1"/>
</dbReference>
<dbReference type="SMART" id="SM00419">
    <property type="entry name" value="HTH_CRP"/>
    <property type="match status" value="1"/>
</dbReference>
<dbReference type="Gene3D" id="2.60.120.10">
    <property type="entry name" value="Jelly Rolls"/>
    <property type="match status" value="1"/>
</dbReference>
<dbReference type="Gene3D" id="1.10.10.10">
    <property type="entry name" value="Winged helix-like DNA-binding domain superfamily/Winged helix DNA-binding domain"/>
    <property type="match status" value="1"/>
</dbReference>
<organism evidence="5 6">
    <name type="scientific">Allosphingosinicella deserti</name>
    <dbReference type="NCBI Taxonomy" id="2116704"/>
    <lineage>
        <taxon>Bacteria</taxon>
        <taxon>Pseudomonadati</taxon>
        <taxon>Pseudomonadota</taxon>
        <taxon>Alphaproteobacteria</taxon>
        <taxon>Sphingomonadales</taxon>
        <taxon>Sphingomonadaceae</taxon>
        <taxon>Allosphingosinicella</taxon>
    </lineage>
</organism>
<keyword evidence="1" id="KW-0805">Transcription regulation</keyword>
<dbReference type="PROSITE" id="PS51063">
    <property type="entry name" value="HTH_CRP_2"/>
    <property type="match status" value="1"/>
</dbReference>
<evidence type="ECO:0000313" key="5">
    <source>
        <dbReference type="EMBL" id="PSJ37682.1"/>
    </source>
</evidence>
<dbReference type="GO" id="GO:0003677">
    <property type="term" value="F:DNA binding"/>
    <property type="evidence" value="ECO:0007669"/>
    <property type="project" value="UniProtKB-KW"/>
</dbReference>